<dbReference type="InterPro" id="IPR016130">
    <property type="entry name" value="Tyr_Pase_AS"/>
</dbReference>
<evidence type="ECO:0000259" key="1">
    <source>
        <dbReference type="PROSITE" id="PS50056"/>
    </source>
</evidence>
<proteinExistence type="predicted"/>
<evidence type="ECO:0000313" key="3">
    <source>
        <dbReference type="Proteomes" id="UP000543556"/>
    </source>
</evidence>
<comment type="caution">
    <text evidence="2">The sequence shown here is derived from an EMBL/GenBank/DDBJ whole genome shotgun (WGS) entry which is preliminary data.</text>
</comment>
<dbReference type="PROSITE" id="PS50056">
    <property type="entry name" value="TYR_PHOSPHATASE_2"/>
    <property type="match status" value="1"/>
</dbReference>
<dbReference type="EMBL" id="JAAMFM010000001">
    <property type="protein sequence ID" value="NVM93467.1"/>
    <property type="molecule type" value="Genomic_DNA"/>
</dbReference>
<organism evidence="2 3">
    <name type="scientific">Arthrobacter wenxiniae</name>
    <dbReference type="NCBI Taxonomy" id="2713570"/>
    <lineage>
        <taxon>Bacteria</taxon>
        <taxon>Bacillati</taxon>
        <taxon>Actinomycetota</taxon>
        <taxon>Actinomycetes</taxon>
        <taxon>Micrococcales</taxon>
        <taxon>Micrococcaceae</taxon>
        <taxon>Arthrobacter</taxon>
    </lineage>
</organism>
<dbReference type="InterPro" id="IPR029021">
    <property type="entry name" value="Prot-tyrosine_phosphatase-like"/>
</dbReference>
<reference evidence="2 3" key="1">
    <citation type="submission" date="2020-02" db="EMBL/GenBank/DDBJ databases">
        <title>Genome sequence of strain AETb3-4.</title>
        <authorList>
            <person name="Gao J."/>
            <person name="Zhang X."/>
        </authorList>
    </citation>
    <scope>NUCLEOTIDE SEQUENCE [LARGE SCALE GENOMIC DNA]</scope>
    <source>
        <strain evidence="2 3">AETb3-4</strain>
    </source>
</reference>
<dbReference type="AlphaFoldDB" id="A0A7Y7IDF6"/>
<keyword evidence="3" id="KW-1185">Reference proteome</keyword>
<dbReference type="Proteomes" id="UP000543556">
    <property type="component" value="Unassembled WGS sequence"/>
</dbReference>
<name>A0A7Y7IDF6_9MICC</name>
<dbReference type="PROSITE" id="PS00383">
    <property type="entry name" value="TYR_PHOSPHATASE_1"/>
    <property type="match status" value="1"/>
</dbReference>
<dbReference type="Pfam" id="PF13350">
    <property type="entry name" value="Y_phosphatase3"/>
    <property type="match status" value="1"/>
</dbReference>
<evidence type="ECO:0000313" key="2">
    <source>
        <dbReference type="EMBL" id="NVM93467.1"/>
    </source>
</evidence>
<accession>A0A7Y7IDF6</accession>
<dbReference type="GO" id="GO:0004721">
    <property type="term" value="F:phosphoprotein phosphatase activity"/>
    <property type="evidence" value="ECO:0007669"/>
    <property type="project" value="InterPro"/>
</dbReference>
<gene>
    <name evidence="2" type="ORF">G6034_00830</name>
</gene>
<dbReference type="Gene3D" id="3.90.190.10">
    <property type="entry name" value="Protein tyrosine phosphatase superfamily"/>
    <property type="match status" value="1"/>
</dbReference>
<feature type="domain" description="Tyrosine specific protein phosphatases" evidence="1">
    <location>
        <begin position="107"/>
        <end position="146"/>
    </location>
</feature>
<sequence length="230" mass="25291">MPAPEVPHWEGAVNARLLIGDIYRMGRSEWLTERGWEQVYDDGVRTVIDLRNPGERKRRPTDPVVGDGAMARFDVVNSPTEDPDNAEYQALVQPYMNHPRLYADILRLFPGQLAAVFKELAAARGKVVIHCSGGRDRTGLVASLLLALAGQAERAAGQDELASRGINSWHLVAPVKHPYEHYLAEDEMAGVVADRERALSRFVGGLDVRAFLLANGVTAAEIDAVVARCR</sequence>
<dbReference type="RefSeq" id="WP_176633198.1">
    <property type="nucleotide sequence ID" value="NZ_JAAMFM010000001.1"/>
</dbReference>
<dbReference type="SUPFAM" id="SSF52799">
    <property type="entry name" value="(Phosphotyrosine protein) phosphatases II"/>
    <property type="match status" value="1"/>
</dbReference>
<protein>
    <submittedName>
        <fullName evidence="2">Tyrosine-protein phosphatase</fullName>
    </submittedName>
</protein>
<dbReference type="InterPro" id="IPR000387">
    <property type="entry name" value="Tyr_Pase_dom"/>
</dbReference>
<dbReference type="InterPro" id="IPR026893">
    <property type="entry name" value="Tyr/Ser_Pase_IphP-type"/>
</dbReference>